<proteinExistence type="predicted"/>
<sequence>MITPYPPSIVTQAITLGILGDQDAGCALLQPLVHQGPQSTYVLLGMLAEAASLAARMENGPGTFYGLEVTSALDGSRASADDLPAPLRFATQFATVWANGDRAQARALFDVFAGEADRIGSRDLGQAIGIVYGMAVATGEHLVAERMRSR</sequence>
<dbReference type="RefSeq" id="WP_138899606.1">
    <property type="nucleotide sequence ID" value="NZ_BMVO01000003.1"/>
</dbReference>
<reference evidence="2" key="1">
    <citation type="journal article" date="2019" name="Int. J. Syst. Evol. Microbiol.">
        <title>The Global Catalogue of Microorganisms (GCM) 10K type strain sequencing project: providing services to taxonomists for standard genome sequencing and annotation.</title>
        <authorList>
            <consortium name="The Broad Institute Genomics Platform"/>
            <consortium name="The Broad Institute Genome Sequencing Center for Infectious Disease"/>
            <person name="Wu L."/>
            <person name="Ma J."/>
        </authorList>
    </citation>
    <scope>NUCLEOTIDE SEQUENCE [LARGE SCALE GENOMIC DNA]</scope>
    <source>
        <strain evidence="2">JCM 4737</strain>
    </source>
</reference>
<name>A0ABQ3DKQ7_9ACTN</name>
<dbReference type="EMBL" id="BMVO01000003">
    <property type="protein sequence ID" value="GHA94172.1"/>
    <property type="molecule type" value="Genomic_DNA"/>
</dbReference>
<keyword evidence="2" id="KW-1185">Reference proteome</keyword>
<dbReference type="Proteomes" id="UP000599437">
    <property type="component" value="Unassembled WGS sequence"/>
</dbReference>
<protein>
    <submittedName>
        <fullName evidence="1">Uncharacterized protein</fullName>
    </submittedName>
</protein>
<organism evidence="1 2">
    <name type="scientific">Streptomyces chryseus</name>
    <dbReference type="NCBI Taxonomy" id="68186"/>
    <lineage>
        <taxon>Bacteria</taxon>
        <taxon>Bacillati</taxon>
        <taxon>Actinomycetota</taxon>
        <taxon>Actinomycetes</taxon>
        <taxon>Kitasatosporales</taxon>
        <taxon>Streptomycetaceae</taxon>
        <taxon>Streptomyces</taxon>
    </lineage>
</organism>
<evidence type="ECO:0000313" key="2">
    <source>
        <dbReference type="Proteomes" id="UP000599437"/>
    </source>
</evidence>
<gene>
    <name evidence="1" type="ORF">GCM10010346_16140</name>
</gene>
<comment type="caution">
    <text evidence="1">The sequence shown here is derived from an EMBL/GenBank/DDBJ whole genome shotgun (WGS) entry which is preliminary data.</text>
</comment>
<evidence type="ECO:0000313" key="1">
    <source>
        <dbReference type="EMBL" id="GHA94172.1"/>
    </source>
</evidence>
<accession>A0ABQ3DKQ7</accession>